<dbReference type="RefSeq" id="WP_216127830.1">
    <property type="nucleotide sequence ID" value="NZ_CP064782.1"/>
</dbReference>
<dbReference type="EMBL" id="CP064782">
    <property type="protein sequence ID" value="QWT49210.1"/>
    <property type="molecule type" value="Genomic_DNA"/>
</dbReference>
<dbReference type="PROSITE" id="PS50914">
    <property type="entry name" value="BON"/>
    <property type="match status" value="1"/>
</dbReference>
<dbReference type="Pfam" id="PF04972">
    <property type="entry name" value="BON"/>
    <property type="match status" value="1"/>
</dbReference>
<proteinExistence type="predicted"/>
<reference evidence="3" key="1">
    <citation type="submission" date="2020-11" db="EMBL/GenBank/DDBJ databases">
        <title>Azospira inquinata sp. nov.</title>
        <authorList>
            <person name="Moe W.M."/>
            <person name="Mikes M.C."/>
        </authorList>
    </citation>
    <scope>NUCLEOTIDE SEQUENCE</scope>
    <source>
        <strain evidence="3">Azo-3</strain>
    </source>
</reference>
<dbReference type="AlphaFoldDB" id="A0A975SMT7"/>
<feature type="chain" id="PRO_5037754519" evidence="1">
    <location>
        <begin position="26"/>
        <end position="104"/>
    </location>
</feature>
<evidence type="ECO:0000313" key="3">
    <source>
        <dbReference type="EMBL" id="QWT49210.1"/>
    </source>
</evidence>
<keyword evidence="4" id="KW-1185">Reference proteome</keyword>
<organism evidence="3 4">
    <name type="scientific">Azospira inquinata</name>
    <dbReference type="NCBI Taxonomy" id="2785627"/>
    <lineage>
        <taxon>Bacteria</taxon>
        <taxon>Pseudomonadati</taxon>
        <taxon>Pseudomonadota</taxon>
        <taxon>Betaproteobacteria</taxon>
        <taxon>Rhodocyclales</taxon>
        <taxon>Rhodocyclaceae</taxon>
        <taxon>Azospira</taxon>
    </lineage>
</organism>
<dbReference type="Proteomes" id="UP000683428">
    <property type="component" value="Chromosome"/>
</dbReference>
<accession>A0A975SMT7</accession>
<dbReference type="InterPro" id="IPR007055">
    <property type="entry name" value="BON_dom"/>
</dbReference>
<evidence type="ECO:0000256" key="1">
    <source>
        <dbReference type="SAM" id="SignalP"/>
    </source>
</evidence>
<evidence type="ECO:0000313" key="4">
    <source>
        <dbReference type="Proteomes" id="UP000683428"/>
    </source>
</evidence>
<feature type="domain" description="BON" evidence="2">
    <location>
        <begin position="35"/>
        <end position="103"/>
    </location>
</feature>
<gene>
    <name evidence="3" type="ORF">Azoinq_00895</name>
</gene>
<dbReference type="KEGG" id="aiq:Azoinq_00895"/>
<protein>
    <submittedName>
        <fullName evidence="3">BON domain-containing protein</fullName>
    </submittedName>
</protein>
<feature type="signal peptide" evidence="1">
    <location>
        <begin position="1"/>
        <end position="25"/>
    </location>
</feature>
<sequence>MKNALPMAALLAALGFSAVPFTASAQAQTADGATSDEALVSSVKTALAAHPEFKADGLKITSKNAEVTLSGLVEDGPTLYKIALEVQKVPGVKYVMNDMTPKHD</sequence>
<evidence type="ECO:0000259" key="2">
    <source>
        <dbReference type="PROSITE" id="PS50914"/>
    </source>
</evidence>
<keyword evidence="1" id="KW-0732">Signal</keyword>
<name>A0A975SMT7_9RHOO</name>